<comment type="caution">
    <text evidence="2">The sequence shown here is derived from an EMBL/GenBank/DDBJ whole genome shotgun (WGS) entry which is preliminary data.</text>
</comment>
<sequence length="68" mass="7460">MRSLPPLSWIHPPPLYHGLCCASLASLHLLLYLILERKNCRHASTSGDDLMDLVLGVGDSRILSTCST</sequence>
<evidence type="ECO:0000313" key="2">
    <source>
        <dbReference type="EMBL" id="KAG2590048.1"/>
    </source>
</evidence>
<name>A0A8T0RZ38_PANVG</name>
<dbReference type="AlphaFoldDB" id="A0A8T0RZ38"/>
<dbReference type="EMBL" id="CM029046">
    <property type="protein sequence ID" value="KAG2590048.1"/>
    <property type="molecule type" value="Genomic_DNA"/>
</dbReference>
<reference evidence="2" key="1">
    <citation type="submission" date="2020-05" db="EMBL/GenBank/DDBJ databases">
        <title>WGS assembly of Panicum virgatum.</title>
        <authorList>
            <person name="Lovell J.T."/>
            <person name="Jenkins J."/>
            <person name="Shu S."/>
            <person name="Juenger T.E."/>
            <person name="Schmutz J."/>
        </authorList>
    </citation>
    <scope>NUCLEOTIDE SEQUENCE</scope>
    <source>
        <strain evidence="2">AP13</strain>
    </source>
</reference>
<gene>
    <name evidence="2" type="ORF">PVAP13_5NG314846</name>
</gene>
<feature type="transmembrane region" description="Helical" evidence="1">
    <location>
        <begin position="15"/>
        <end position="35"/>
    </location>
</feature>
<accession>A0A8T0RZ38</accession>
<organism evidence="2 3">
    <name type="scientific">Panicum virgatum</name>
    <name type="common">Blackwell switchgrass</name>
    <dbReference type="NCBI Taxonomy" id="38727"/>
    <lineage>
        <taxon>Eukaryota</taxon>
        <taxon>Viridiplantae</taxon>
        <taxon>Streptophyta</taxon>
        <taxon>Embryophyta</taxon>
        <taxon>Tracheophyta</taxon>
        <taxon>Spermatophyta</taxon>
        <taxon>Magnoliopsida</taxon>
        <taxon>Liliopsida</taxon>
        <taxon>Poales</taxon>
        <taxon>Poaceae</taxon>
        <taxon>PACMAD clade</taxon>
        <taxon>Panicoideae</taxon>
        <taxon>Panicodae</taxon>
        <taxon>Paniceae</taxon>
        <taxon>Panicinae</taxon>
        <taxon>Panicum</taxon>
        <taxon>Panicum sect. Hiantes</taxon>
    </lineage>
</organism>
<keyword evidence="1" id="KW-1133">Transmembrane helix</keyword>
<keyword evidence="1" id="KW-0812">Transmembrane</keyword>
<evidence type="ECO:0000256" key="1">
    <source>
        <dbReference type="SAM" id="Phobius"/>
    </source>
</evidence>
<keyword evidence="1" id="KW-0472">Membrane</keyword>
<proteinExistence type="predicted"/>
<evidence type="ECO:0000313" key="3">
    <source>
        <dbReference type="Proteomes" id="UP000823388"/>
    </source>
</evidence>
<keyword evidence="3" id="KW-1185">Reference proteome</keyword>
<dbReference type="Proteomes" id="UP000823388">
    <property type="component" value="Chromosome 5N"/>
</dbReference>
<protein>
    <submittedName>
        <fullName evidence="2">Uncharacterized protein</fullName>
    </submittedName>
</protein>